<dbReference type="AlphaFoldDB" id="A0A1I0S643"/>
<dbReference type="PROSITE" id="PS51352">
    <property type="entry name" value="THIOREDOXIN_2"/>
    <property type="match status" value="1"/>
</dbReference>
<reference evidence="4" key="1">
    <citation type="submission" date="2016-10" db="EMBL/GenBank/DDBJ databases">
        <authorList>
            <person name="Varghese N."/>
            <person name="Submissions S."/>
        </authorList>
    </citation>
    <scope>NUCLEOTIDE SEQUENCE [LARGE SCALE GENOMIC DNA]</scope>
    <source>
        <strain evidence="4">DSM 3695</strain>
    </source>
</reference>
<evidence type="ECO:0000259" key="2">
    <source>
        <dbReference type="PROSITE" id="PS51352"/>
    </source>
</evidence>
<dbReference type="OrthoDB" id="120730at2"/>
<name>A0A1I0S643_9BACT</name>
<gene>
    <name evidence="3" type="ORF">SAMN04488122_3857</name>
</gene>
<evidence type="ECO:0000313" key="3">
    <source>
        <dbReference type="EMBL" id="SEW50515.1"/>
    </source>
</evidence>
<proteinExistence type="predicted"/>
<dbReference type="PROSITE" id="PS00194">
    <property type="entry name" value="THIOREDOXIN_1"/>
    <property type="match status" value="1"/>
</dbReference>
<dbReference type="EMBL" id="FOJG01000002">
    <property type="protein sequence ID" value="SEW50515.1"/>
    <property type="molecule type" value="Genomic_DNA"/>
</dbReference>
<organism evidence="3 4">
    <name type="scientific">Chitinophaga arvensicola</name>
    <dbReference type="NCBI Taxonomy" id="29529"/>
    <lineage>
        <taxon>Bacteria</taxon>
        <taxon>Pseudomonadati</taxon>
        <taxon>Bacteroidota</taxon>
        <taxon>Chitinophagia</taxon>
        <taxon>Chitinophagales</taxon>
        <taxon>Chitinophagaceae</taxon>
        <taxon>Chitinophaga</taxon>
    </lineage>
</organism>
<dbReference type="InterPro" id="IPR017937">
    <property type="entry name" value="Thioredoxin_CS"/>
</dbReference>
<protein>
    <submittedName>
        <fullName evidence="3">Thioredoxin-like</fullName>
    </submittedName>
</protein>
<dbReference type="STRING" id="29529.SAMN04488122_3857"/>
<evidence type="ECO:0000313" key="4">
    <source>
        <dbReference type="Proteomes" id="UP000199310"/>
    </source>
</evidence>
<evidence type="ECO:0000256" key="1">
    <source>
        <dbReference type="ARBA" id="ARBA00023284"/>
    </source>
</evidence>
<dbReference type="Gene3D" id="3.40.30.10">
    <property type="entry name" value="Glutaredoxin"/>
    <property type="match status" value="1"/>
</dbReference>
<keyword evidence="1" id="KW-0676">Redox-active center</keyword>
<dbReference type="SUPFAM" id="SSF52833">
    <property type="entry name" value="Thioredoxin-like"/>
    <property type="match status" value="1"/>
</dbReference>
<dbReference type="InterPro" id="IPR036249">
    <property type="entry name" value="Thioredoxin-like_sf"/>
</dbReference>
<dbReference type="Pfam" id="PF13899">
    <property type="entry name" value="Thioredoxin_7"/>
    <property type="match status" value="1"/>
</dbReference>
<keyword evidence="4" id="KW-1185">Reference proteome</keyword>
<dbReference type="Proteomes" id="UP000199310">
    <property type="component" value="Unassembled WGS sequence"/>
</dbReference>
<feature type="domain" description="Thioredoxin" evidence="2">
    <location>
        <begin position="38"/>
        <end position="193"/>
    </location>
</feature>
<accession>A0A1I0S643</accession>
<sequence>MTGCIAFIFPHPFYALRFAEKLTFEKKPITMRSLVLSLTLVLSALTFSAANAQQAPPAADAVVKDACAQAAKSNKKVIVIFHASWCGWCHRMDTAMNDASVKKAFDNNYEIRHITVMENGANKALENPGGSDLLAKYHGDQEGIPFWLVLDTKGDLLADSRMKSPTGKLQNVGCPAQKEEVDYFVGILEKTSKMKRSDLEAVRTRFGKIATAAH</sequence>
<dbReference type="InterPro" id="IPR013766">
    <property type="entry name" value="Thioredoxin_domain"/>
</dbReference>